<comment type="caution">
    <text evidence="1">The sequence shown here is derived from an EMBL/GenBank/DDBJ whole genome shotgun (WGS) entry which is preliminary data.</text>
</comment>
<reference evidence="1 2" key="1">
    <citation type="submission" date="2017-09" db="EMBL/GenBank/DDBJ databases">
        <title>Sphingomonas ginsenosidimutans KACC 14949, whole genome shotgun sequence.</title>
        <authorList>
            <person name="Feng G."/>
            <person name="Zhu H."/>
        </authorList>
    </citation>
    <scope>NUCLEOTIDE SEQUENCE [LARGE SCALE GENOMIC DNA]</scope>
    <source>
        <strain evidence="1 2">KACC 14949</strain>
    </source>
</reference>
<dbReference type="Proteomes" id="UP000218784">
    <property type="component" value="Unassembled WGS sequence"/>
</dbReference>
<protein>
    <recommendedName>
        <fullName evidence="3">Nucleotidyltransferase family protein</fullName>
    </recommendedName>
</protein>
<dbReference type="InterPro" id="IPR039498">
    <property type="entry name" value="NTP_transf_5"/>
</dbReference>
<accession>A0A2A4HW22</accession>
<dbReference type="AlphaFoldDB" id="A0A2A4HW22"/>
<name>A0A2A4HW22_9SPHN</name>
<sequence length="343" mass="37173">MGGAVTLAALLAVPAEAGALSPGDWAGVIAAARAEQLLGALACRLSGIAVPERAGAILHDARDMAAESRRAALWEAEMARRVLAPLGVPVVLLKGTAFVAGGLAAGQGRMIGDLDLLVPRAALADVERALLAAGWEWAKPNAYDDGYYRRWMHELPPLLHRDRDRLIDVHHTILPPTARITPDADALLAGAHRLGNGLSIPAPEDMVVHAAIHLLADGDLAGGLRNLWDIDRLLFEFGEEDNAFWSRLRARAALHQAGGVVARAVRLSHALFGTAVPEEWGGLRPGDAWFRRRLLARDEWGRETRAATRAAFYIRSHWMRMPPPLLARHLAIKAWKRVAPARS</sequence>
<evidence type="ECO:0000313" key="2">
    <source>
        <dbReference type="Proteomes" id="UP000218784"/>
    </source>
</evidence>
<keyword evidence="2" id="KW-1185">Reference proteome</keyword>
<organism evidence="1 2">
    <name type="scientific">Sphingomonas ginsenosidimutans</name>
    <dbReference type="NCBI Taxonomy" id="862134"/>
    <lineage>
        <taxon>Bacteria</taxon>
        <taxon>Pseudomonadati</taxon>
        <taxon>Pseudomonadota</taxon>
        <taxon>Alphaproteobacteria</taxon>
        <taxon>Sphingomonadales</taxon>
        <taxon>Sphingomonadaceae</taxon>
        <taxon>Sphingomonas</taxon>
    </lineage>
</organism>
<gene>
    <name evidence="1" type="ORF">COA17_14155</name>
</gene>
<proteinExistence type="predicted"/>
<dbReference type="EMBL" id="NWVD01000007">
    <property type="protein sequence ID" value="PCG08203.1"/>
    <property type="molecule type" value="Genomic_DNA"/>
</dbReference>
<evidence type="ECO:0008006" key="3">
    <source>
        <dbReference type="Google" id="ProtNLM"/>
    </source>
</evidence>
<dbReference type="Pfam" id="PF14907">
    <property type="entry name" value="NTP_transf_5"/>
    <property type="match status" value="1"/>
</dbReference>
<evidence type="ECO:0000313" key="1">
    <source>
        <dbReference type="EMBL" id="PCG08203.1"/>
    </source>
</evidence>
<dbReference type="RefSeq" id="WP_096613313.1">
    <property type="nucleotide sequence ID" value="NZ_NWVD01000007.1"/>
</dbReference>